<evidence type="ECO:0008006" key="6">
    <source>
        <dbReference type="Google" id="ProtNLM"/>
    </source>
</evidence>
<accession>A0A8J8SZB8</accession>
<evidence type="ECO:0000313" key="5">
    <source>
        <dbReference type="Proteomes" id="UP000785679"/>
    </source>
</evidence>
<name>A0A8J8SZB8_HALGN</name>
<keyword evidence="3" id="KW-0175">Coiled coil</keyword>
<evidence type="ECO:0000256" key="1">
    <source>
        <dbReference type="ARBA" id="ARBA00008045"/>
    </source>
</evidence>
<evidence type="ECO:0000313" key="4">
    <source>
        <dbReference type="EMBL" id="TNV75813.1"/>
    </source>
</evidence>
<dbReference type="InterPro" id="IPR027235">
    <property type="entry name" value="PFD2"/>
</dbReference>
<dbReference type="Proteomes" id="UP000785679">
    <property type="component" value="Unassembled WGS sequence"/>
</dbReference>
<dbReference type="Gene3D" id="1.10.287.370">
    <property type="match status" value="1"/>
</dbReference>
<proteinExistence type="inferred from homology"/>
<dbReference type="InterPro" id="IPR009053">
    <property type="entry name" value="Prefoldin"/>
</dbReference>
<dbReference type="GO" id="GO:0016272">
    <property type="term" value="C:prefoldin complex"/>
    <property type="evidence" value="ECO:0007669"/>
    <property type="project" value="InterPro"/>
</dbReference>
<organism evidence="4 5">
    <name type="scientific">Halteria grandinella</name>
    <dbReference type="NCBI Taxonomy" id="5974"/>
    <lineage>
        <taxon>Eukaryota</taxon>
        <taxon>Sar</taxon>
        <taxon>Alveolata</taxon>
        <taxon>Ciliophora</taxon>
        <taxon>Intramacronucleata</taxon>
        <taxon>Spirotrichea</taxon>
        <taxon>Stichotrichia</taxon>
        <taxon>Sporadotrichida</taxon>
        <taxon>Halteriidae</taxon>
        <taxon>Halteria</taxon>
    </lineage>
</organism>
<dbReference type="InterPro" id="IPR002777">
    <property type="entry name" value="PFD_beta-like"/>
</dbReference>
<feature type="coiled-coil region" evidence="3">
    <location>
        <begin position="19"/>
        <end position="56"/>
    </location>
</feature>
<dbReference type="AlphaFoldDB" id="A0A8J8SZB8"/>
<dbReference type="GO" id="GO:0051082">
    <property type="term" value="F:unfolded protein binding"/>
    <property type="evidence" value="ECO:0007669"/>
    <property type="project" value="InterPro"/>
</dbReference>
<comment type="caution">
    <text evidence="4">The sequence shown here is derived from an EMBL/GenBank/DDBJ whole genome shotgun (WGS) entry which is preliminary data.</text>
</comment>
<dbReference type="PANTHER" id="PTHR13303">
    <property type="entry name" value="PREFOLDIN SUBUNIT 2"/>
    <property type="match status" value="1"/>
</dbReference>
<dbReference type="OrthoDB" id="307615at2759"/>
<dbReference type="Pfam" id="PF01920">
    <property type="entry name" value="Prefoldin_2"/>
    <property type="match status" value="1"/>
</dbReference>
<comment type="similarity">
    <text evidence="1">Belongs to the prefoldin subunit beta family.</text>
</comment>
<evidence type="ECO:0000256" key="2">
    <source>
        <dbReference type="ARBA" id="ARBA00023186"/>
    </source>
</evidence>
<dbReference type="SUPFAM" id="SSF46579">
    <property type="entry name" value="Prefoldin"/>
    <property type="match status" value="1"/>
</dbReference>
<reference evidence="4" key="1">
    <citation type="submission" date="2019-06" db="EMBL/GenBank/DDBJ databases">
        <authorList>
            <person name="Zheng W."/>
        </authorList>
    </citation>
    <scope>NUCLEOTIDE SEQUENCE</scope>
    <source>
        <strain evidence="4">QDHG01</strain>
    </source>
</reference>
<protein>
    <recommendedName>
        <fullName evidence="6">Prefoldin subunit 2</fullName>
    </recommendedName>
</protein>
<sequence>MERSGAQEEQSEQIVLMKYKQLQSETSALVAKILEIEEEKKEHDLVSDTLKGLEDSRKCWRLVNGVLFEKTRADVIPELESQMKNMDGVIRQLSEAVALKKQEIFKLEQQYESVMKQAKIKQGQQAQQQEVKAGGVLV</sequence>
<gene>
    <name evidence="4" type="ORF">FGO68_gene1483</name>
</gene>
<keyword evidence="5" id="KW-1185">Reference proteome</keyword>
<keyword evidence="2" id="KW-0143">Chaperone</keyword>
<evidence type="ECO:0000256" key="3">
    <source>
        <dbReference type="SAM" id="Coils"/>
    </source>
</evidence>
<dbReference type="GO" id="GO:0006457">
    <property type="term" value="P:protein folding"/>
    <property type="evidence" value="ECO:0007669"/>
    <property type="project" value="InterPro"/>
</dbReference>
<dbReference type="EMBL" id="RRYP01014770">
    <property type="protein sequence ID" value="TNV75813.1"/>
    <property type="molecule type" value="Genomic_DNA"/>
</dbReference>